<gene>
    <name evidence="2" type="ORF">SAMN06265182_1299</name>
</gene>
<dbReference type="EMBL" id="OBEI01000005">
    <property type="protein sequence ID" value="SNZ08469.1"/>
    <property type="molecule type" value="Genomic_DNA"/>
</dbReference>
<proteinExistence type="predicted"/>
<reference evidence="3" key="1">
    <citation type="submission" date="2017-09" db="EMBL/GenBank/DDBJ databases">
        <authorList>
            <person name="Varghese N."/>
            <person name="Submissions S."/>
        </authorList>
    </citation>
    <scope>NUCLEOTIDE SEQUENCE [LARGE SCALE GENOMIC DNA]</scope>
    <source>
        <strain evidence="3">DSM 15103</strain>
    </source>
</reference>
<evidence type="ECO:0000313" key="3">
    <source>
        <dbReference type="Proteomes" id="UP000219036"/>
    </source>
</evidence>
<dbReference type="Proteomes" id="UP000219036">
    <property type="component" value="Unassembled WGS sequence"/>
</dbReference>
<evidence type="ECO:0000313" key="2">
    <source>
        <dbReference type="EMBL" id="SNZ08469.1"/>
    </source>
</evidence>
<dbReference type="AlphaFoldDB" id="A0A285NG90"/>
<keyword evidence="1" id="KW-0812">Transmembrane</keyword>
<evidence type="ECO:0000256" key="1">
    <source>
        <dbReference type="SAM" id="Phobius"/>
    </source>
</evidence>
<name>A0A285NG90_9AQUI</name>
<keyword evidence="3" id="KW-1185">Reference proteome</keyword>
<sequence length="39" mass="4592">MDFVYIAVVFIIMASMTALYFFVGYRFLKKHRGKKNGNN</sequence>
<organism evidence="2 3">
    <name type="scientific">Persephonella hydrogeniphila</name>
    <dbReference type="NCBI Taxonomy" id="198703"/>
    <lineage>
        <taxon>Bacteria</taxon>
        <taxon>Pseudomonadati</taxon>
        <taxon>Aquificota</taxon>
        <taxon>Aquificia</taxon>
        <taxon>Aquificales</taxon>
        <taxon>Hydrogenothermaceae</taxon>
        <taxon>Persephonella</taxon>
    </lineage>
</organism>
<feature type="transmembrane region" description="Helical" evidence="1">
    <location>
        <begin position="6"/>
        <end position="28"/>
    </location>
</feature>
<keyword evidence="1" id="KW-1133">Transmembrane helix</keyword>
<accession>A0A285NG90</accession>
<keyword evidence="1" id="KW-0472">Membrane</keyword>
<protein>
    <submittedName>
        <fullName evidence="2">Uncharacterized protein</fullName>
    </submittedName>
</protein>